<dbReference type="GO" id="GO:0001046">
    <property type="term" value="F:core promoter sequence-specific DNA binding"/>
    <property type="evidence" value="ECO:0007669"/>
    <property type="project" value="TreeGrafter"/>
</dbReference>
<dbReference type="SUPFAM" id="SSF47413">
    <property type="entry name" value="lambda repressor-like DNA-binding domains"/>
    <property type="match status" value="1"/>
</dbReference>
<accession>A0A7W5BC26</accession>
<protein>
    <submittedName>
        <fullName evidence="2">HTH-type transcriptional regulator/antitoxin HigA</fullName>
    </submittedName>
</protein>
<reference evidence="2 3" key="1">
    <citation type="submission" date="2020-08" db="EMBL/GenBank/DDBJ databases">
        <title>Genomic Encyclopedia of Type Strains, Phase III (KMG-III): the genomes of soil and plant-associated and newly described type strains.</title>
        <authorList>
            <person name="Whitman W."/>
        </authorList>
    </citation>
    <scope>NUCLEOTIDE SEQUENCE [LARGE SCALE GENOMIC DNA]</scope>
    <source>
        <strain evidence="2 3">CECT 8897</strain>
    </source>
</reference>
<dbReference type="InterPro" id="IPR039060">
    <property type="entry name" value="Antitox_HigA"/>
</dbReference>
<evidence type="ECO:0000313" key="3">
    <source>
        <dbReference type="Proteomes" id="UP000541535"/>
    </source>
</evidence>
<organism evidence="2 3">
    <name type="scientific">Pseudoduganella violacea</name>
    <dbReference type="NCBI Taxonomy" id="1715466"/>
    <lineage>
        <taxon>Bacteria</taxon>
        <taxon>Pseudomonadati</taxon>
        <taxon>Pseudomonadota</taxon>
        <taxon>Betaproteobacteria</taxon>
        <taxon>Burkholderiales</taxon>
        <taxon>Oxalobacteraceae</taxon>
        <taxon>Telluria group</taxon>
        <taxon>Pseudoduganella</taxon>
    </lineage>
</organism>
<evidence type="ECO:0000313" key="2">
    <source>
        <dbReference type="EMBL" id="MBB3120070.1"/>
    </source>
</evidence>
<dbReference type="PROSITE" id="PS50943">
    <property type="entry name" value="HTH_CROC1"/>
    <property type="match status" value="1"/>
</dbReference>
<dbReference type="InterPro" id="IPR001387">
    <property type="entry name" value="Cro/C1-type_HTH"/>
</dbReference>
<dbReference type="EMBL" id="JACHXD010000008">
    <property type="protein sequence ID" value="MBB3120070.1"/>
    <property type="molecule type" value="Genomic_DNA"/>
</dbReference>
<dbReference type="Proteomes" id="UP000541535">
    <property type="component" value="Unassembled WGS sequence"/>
</dbReference>
<dbReference type="PANTHER" id="PTHR40455">
    <property type="entry name" value="ANTITOXIN HIGA"/>
    <property type="match status" value="1"/>
</dbReference>
<gene>
    <name evidence="2" type="ORF">FHS03_003129</name>
</gene>
<evidence type="ECO:0000259" key="1">
    <source>
        <dbReference type="PROSITE" id="PS50943"/>
    </source>
</evidence>
<dbReference type="InterPro" id="IPR010982">
    <property type="entry name" value="Lambda_DNA-bd_dom_sf"/>
</dbReference>
<dbReference type="RefSeq" id="WP_183441855.1">
    <property type="nucleotide sequence ID" value="NZ_JACHXD010000008.1"/>
</dbReference>
<dbReference type="GO" id="GO:0006355">
    <property type="term" value="P:regulation of DNA-templated transcription"/>
    <property type="evidence" value="ECO:0007669"/>
    <property type="project" value="InterPro"/>
</dbReference>
<dbReference type="AlphaFoldDB" id="A0A7W5BC26"/>
<proteinExistence type="predicted"/>
<comment type="caution">
    <text evidence="2">The sequence shown here is derived from an EMBL/GenBank/DDBJ whole genome shotgun (WGS) entry which is preliminary data.</text>
</comment>
<feature type="domain" description="HTH cro/C1-type" evidence="1">
    <location>
        <begin position="87"/>
        <end position="139"/>
    </location>
</feature>
<dbReference type="PANTHER" id="PTHR40455:SF1">
    <property type="entry name" value="ANTITOXIN HIGA"/>
    <property type="match status" value="1"/>
</dbReference>
<sequence length="140" mass="15453">MEPLTDNPVIAEITHHFLALQAYVPLRPIHTEESYEQAIGSLNALLDQGAANDGHPLADLVNALGAMIEQYEAIHYPQEAVSPTDMLRMLMDQHRLSQSDLPEIGAQSVVSEVLSGKRELNVRQIRALAARFKLPPGAFF</sequence>
<keyword evidence="3" id="KW-1185">Reference proteome</keyword>
<name>A0A7W5BC26_9BURK</name>